<dbReference type="EMBL" id="GBRH01238605">
    <property type="protein sequence ID" value="JAD59290.1"/>
    <property type="molecule type" value="Transcribed_RNA"/>
</dbReference>
<dbReference type="AlphaFoldDB" id="A0A0A9BDH8"/>
<reference evidence="1" key="1">
    <citation type="submission" date="2014-09" db="EMBL/GenBank/DDBJ databases">
        <authorList>
            <person name="Magalhaes I.L.F."/>
            <person name="Oliveira U."/>
            <person name="Santos F.R."/>
            <person name="Vidigal T.H.D.A."/>
            <person name="Brescovit A.D."/>
            <person name="Santos A.J."/>
        </authorList>
    </citation>
    <scope>NUCLEOTIDE SEQUENCE</scope>
    <source>
        <tissue evidence="1">Shoot tissue taken approximately 20 cm above the soil surface</tissue>
    </source>
</reference>
<evidence type="ECO:0000313" key="1">
    <source>
        <dbReference type="EMBL" id="JAD59290.1"/>
    </source>
</evidence>
<name>A0A0A9BDH8_ARUDO</name>
<sequence>MFSKPSDSLNMKGKVYTMEPVNKLYNLNDGGQNTVKQESSYRIIELSYWDNPFDPIPENFV</sequence>
<accession>A0A0A9BDH8</accession>
<organism evidence="1">
    <name type="scientific">Arundo donax</name>
    <name type="common">Giant reed</name>
    <name type="synonym">Donax arundinaceus</name>
    <dbReference type="NCBI Taxonomy" id="35708"/>
    <lineage>
        <taxon>Eukaryota</taxon>
        <taxon>Viridiplantae</taxon>
        <taxon>Streptophyta</taxon>
        <taxon>Embryophyta</taxon>
        <taxon>Tracheophyta</taxon>
        <taxon>Spermatophyta</taxon>
        <taxon>Magnoliopsida</taxon>
        <taxon>Liliopsida</taxon>
        <taxon>Poales</taxon>
        <taxon>Poaceae</taxon>
        <taxon>PACMAD clade</taxon>
        <taxon>Arundinoideae</taxon>
        <taxon>Arundineae</taxon>
        <taxon>Arundo</taxon>
    </lineage>
</organism>
<protein>
    <submittedName>
        <fullName evidence="1">Uncharacterized protein</fullName>
    </submittedName>
</protein>
<reference evidence="1" key="2">
    <citation type="journal article" date="2015" name="Data Brief">
        <title>Shoot transcriptome of the giant reed, Arundo donax.</title>
        <authorList>
            <person name="Barrero R.A."/>
            <person name="Guerrero F.D."/>
            <person name="Moolhuijzen P."/>
            <person name="Goolsby J.A."/>
            <person name="Tidwell J."/>
            <person name="Bellgard S.E."/>
            <person name="Bellgard M.I."/>
        </authorList>
    </citation>
    <scope>NUCLEOTIDE SEQUENCE</scope>
    <source>
        <tissue evidence="1">Shoot tissue taken approximately 20 cm above the soil surface</tissue>
    </source>
</reference>
<proteinExistence type="predicted"/>